<sequence length="90" mass="10208">MASLTPSPSRVLSPLRLTPPLCLTRPWNCCYRRALTPPLGFLAFLLSLFVFVQSRYGGVPLYTAAFVKTIAVYMLAFNLWMLDRSYCVRS</sequence>
<feature type="transmembrane region" description="Helical" evidence="1">
    <location>
        <begin position="34"/>
        <end position="53"/>
    </location>
</feature>
<reference evidence="2" key="1">
    <citation type="submission" date="2020-09" db="EMBL/GenBank/DDBJ databases">
        <title>Genome-Enabled Discovery of Anthraquinone Biosynthesis in Senna tora.</title>
        <authorList>
            <person name="Kang S.-H."/>
            <person name="Pandey R.P."/>
            <person name="Lee C.-M."/>
            <person name="Sim J.-S."/>
            <person name="Jeong J.-T."/>
            <person name="Choi B.-S."/>
            <person name="Jung M."/>
            <person name="Ginzburg D."/>
            <person name="Zhao K."/>
            <person name="Won S.Y."/>
            <person name="Oh T.-J."/>
            <person name="Yu Y."/>
            <person name="Kim N.-H."/>
            <person name="Lee O.R."/>
            <person name="Lee T.-H."/>
            <person name="Bashyal P."/>
            <person name="Kim T.-S."/>
            <person name="Lee W.-H."/>
            <person name="Kawkins C."/>
            <person name="Kim C.-K."/>
            <person name="Kim J.S."/>
            <person name="Ahn B.O."/>
            <person name="Rhee S.Y."/>
            <person name="Sohng J.K."/>
        </authorList>
    </citation>
    <scope>NUCLEOTIDE SEQUENCE</scope>
    <source>
        <tissue evidence="2">Leaf</tissue>
    </source>
</reference>
<evidence type="ECO:0000256" key="1">
    <source>
        <dbReference type="SAM" id="Phobius"/>
    </source>
</evidence>
<accession>A0A834WMX0</accession>
<dbReference type="AlphaFoldDB" id="A0A834WMX0"/>
<feature type="transmembrane region" description="Helical" evidence="1">
    <location>
        <begin position="59"/>
        <end position="82"/>
    </location>
</feature>
<evidence type="ECO:0000313" key="2">
    <source>
        <dbReference type="EMBL" id="KAF7825171.1"/>
    </source>
</evidence>
<keyword evidence="3" id="KW-1185">Reference proteome</keyword>
<keyword evidence="1" id="KW-0472">Membrane</keyword>
<evidence type="ECO:0000313" key="3">
    <source>
        <dbReference type="Proteomes" id="UP000634136"/>
    </source>
</evidence>
<proteinExistence type="predicted"/>
<gene>
    <name evidence="2" type="ORF">G2W53_016335</name>
</gene>
<keyword evidence="1" id="KW-1133">Transmembrane helix</keyword>
<comment type="caution">
    <text evidence="2">The sequence shown here is derived from an EMBL/GenBank/DDBJ whole genome shotgun (WGS) entry which is preliminary data.</text>
</comment>
<protein>
    <submittedName>
        <fullName evidence="2">Uncharacterized protein</fullName>
    </submittedName>
</protein>
<keyword evidence="1" id="KW-0812">Transmembrane</keyword>
<dbReference type="EMBL" id="JAAIUW010000006">
    <property type="protein sequence ID" value="KAF7825171.1"/>
    <property type="molecule type" value="Genomic_DNA"/>
</dbReference>
<organism evidence="2 3">
    <name type="scientific">Senna tora</name>
    <dbReference type="NCBI Taxonomy" id="362788"/>
    <lineage>
        <taxon>Eukaryota</taxon>
        <taxon>Viridiplantae</taxon>
        <taxon>Streptophyta</taxon>
        <taxon>Embryophyta</taxon>
        <taxon>Tracheophyta</taxon>
        <taxon>Spermatophyta</taxon>
        <taxon>Magnoliopsida</taxon>
        <taxon>eudicotyledons</taxon>
        <taxon>Gunneridae</taxon>
        <taxon>Pentapetalae</taxon>
        <taxon>rosids</taxon>
        <taxon>fabids</taxon>
        <taxon>Fabales</taxon>
        <taxon>Fabaceae</taxon>
        <taxon>Caesalpinioideae</taxon>
        <taxon>Cassia clade</taxon>
        <taxon>Senna</taxon>
    </lineage>
</organism>
<dbReference type="Proteomes" id="UP000634136">
    <property type="component" value="Unassembled WGS sequence"/>
</dbReference>
<name>A0A834WMX0_9FABA</name>